<organism evidence="1 2">
    <name type="scientific">Orbilia ellipsospora</name>
    <dbReference type="NCBI Taxonomy" id="2528407"/>
    <lineage>
        <taxon>Eukaryota</taxon>
        <taxon>Fungi</taxon>
        <taxon>Dikarya</taxon>
        <taxon>Ascomycota</taxon>
        <taxon>Pezizomycotina</taxon>
        <taxon>Orbiliomycetes</taxon>
        <taxon>Orbiliales</taxon>
        <taxon>Orbiliaceae</taxon>
        <taxon>Orbilia</taxon>
    </lineage>
</organism>
<dbReference type="EMBL" id="JAVHJO010000009">
    <property type="protein sequence ID" value="KAK6537236.1"/>
    <property type="molecule type" value="Genomic_DNA"/>
</dbReference>
<accession>A0AAV9X6G1</accession>
<dbReference type="AlphaFoldDB" id="A0AAV9X6G1"/>
<name>A0AAV9X6G1_9PEZI</name>
<protein>
    <submittedName>
        <fullName evidence="1">Uncharacterized protein</fullName>
    </submittedName>
</protein>
<sequence length="253" mass="29231">MWSAVSKVKRRAFFTPRLVADFQKNSTYRRGDKLPTQPFKSIEYLGSWARREKYFDTENGHFANQGIKLFLSDEIWTFEKRDTNPKSSLAEQHVGLPNFRHFIAQHAPPNWNVSAFQDPRLQFTKAQRIQLGLGVLAEFSSAHRHYLVDNEYWVTLQFTDFDYNFATVSTTLGPGQTREHGFQKVAGFLQDHSWFFLPMSHLQSALNTYKQTFGSRAVLEKVDGNLPTDEMPLAVEPENNSVIRNPLARRVIS</sequence>
<keyword evidence="2" id="KW-1185">Reference proteome</keyword>
<proteinExistence type="predicted"/>
<dbReference type="Gene3D" id="2.40.320.10">
    <property type="entry name" value="Hypothetical Protein Pfu-838710-001"/>
    <property type="match status" value="1"/>
</dbReference>
<gene>
    <name evidence="1" type="ORF">TWF694_011433</name>
</gene>
<comment type="caution">
    <text evidence="1">The sequence shown here is derived from an EMBL/GenBank/DDBJ whole genome shotgun (WGS) entry which is preliminary data.</text>
</comment>
<dbReference type="Proteomes" id="UP001365542">
    <property type="component" value="Unassembled WGS sequence"/>
</dbReference>
<reference evidence="1 2" key="1">
    <citation type="submission" date="2019-10" db="EMBL/GenBank/DDBJ databases">
        <authorList>
            <person name="Palmer J.M."/>
        </authorList>
    </citation>
    <scope>NUCLEOTIDE SEQUENCE [LARGE SCALE GENOMIC DNA]</scope>
    <source>
        <strain evidence="1 2">TWF694</strain>
    </source>
</reference>
<evidence type="ECO:0000313" key="2">
    <source>
        <dbReference type="Proteomes" id="UP001365542"/>
    </source>
</evidence>
<evidence type="ECO:0000313" key="1">
    <source>
        <dbReference type="EMBL" id="KAK6537236.1"/>
    </source>
</evidence>